<dbReference type="PROSITE" id="PS01279">
    <property type="entry name" value="PCMT"/>
    <property type="match status" value="1"/>
</dbReference>
<comment type="function">
    <text evidence="7">Catalyzes the methyl esterification of L-isoaspartyl residues in peptides and proteins that result from spontaneous decomposition of normal L-aspartyl and L-asparaginyl residues. It plays a role in the repair and/or degradation of damaged proteins.</text>
</comment>
<keyword evidence="9" id="KW-1185">Reference proteome</keyword>
<dbReference type="InterPro" id="IPR000682">
    <property type="entry name" value="PCMT"/>
</dbReference>
<comment type="similarity">
    <text evidence="2 7">Belongs to the methyltransferase superfamily. L-isoaspartyl/D-aspartyl protein methyltransferase family.</text>
</comment>
<dbReference type="Proteomes" id="UP000192934">
    <property type="component" value="Chromosome I"/>
</dbReference>
<evidence type="ECO:0000256" key="4">
    <source>
        <dbReference type="ARBA" id="ARBA00022603"/>
    </source>
</evidence>
<gene>
    <name evidence="7" type="primary">pcm</name>
    <name evidence="8" type="ORF">SAMN06295910_2257</name>
</gene>
<dbReference type="GO" id="GO:0005737">
    <property type="term" value="C:cytoplasm"/>
    <property type="evidence" value="ECO:0007669"/>
    <property type="project" value="UniProtKB-SubCell"/>
</dbReference>
<evidence type="ECO:0000256" key="1">
    <source>
        <dbReference type="ARBA" id="ARBA00004496"/>
    </source>
</evidence>
<name>A0A1X7GVB8_9SPHN</name>
<sequence>MTDFDARRAAMVERQIAGRGIIDPALLAAMRVVPREAFVPDEFRTFAYEDGPLPIGAGQTISQPYIVALMMEAARVGADDRILEIGAGSGYAAAVMGRIAAHVVAVERLAELAHAARDRLARLEYRNVRIEAADGSTGWPAEAPYDAIIVSAAATEIPRALVDQIAKEGRLIVPVGPHDGIQRLLRVTRQEQGLRTDDLGAVRFVPFVAD</sequence>
<feature type="active site" evidence="7">
    <location>
        <position position="62"/>
    </location>
</feature>
<comment type="subcellular location">
    <subcellularLocation>
        <location evidence="1 7">Cytoplasm</location>
    </subcellularLocation>
</comment>
<dbReference type="InterPro" id="IPR029063">
    <property type="entry name" value="SAM-dependent_MTases_sf"/>
</dbReference>
<organism evidence="8 9">
    <name type="scientific">Allosphingosinicella indica</name>
    <dbReference type="NCBI Taxonomy" id="941907"/>
    <lineage>
        <taxon>Bacteria</taxon>
        <taxon>Pseudomonadati</taxon>
        <taxon>Pseudomonadota</taxon>
        <taxon>Alphaproteobacteria</taxon>
        <taxon>Sphingomonadales</taxon>
        <taxon>Sphingomonadaceae</taxon>
        <taxon>Allosphingosinicella</taxon>
    </lineage>
</organism>
<comment type="catalytic activity">
    <reaction evidence="7">
        <text>[protein]-L-isoaspartate + S-adenosyl-L-methionine = [protein]-L-isoaspartate alpha-methyl ester + S-adenosyl-L-homocysteine</text>
        <dbReference type="Rhea" id="RHEA:12705"/>
        <dbReference type="Rhea" id="RHEA-COMP:12143"/>
        <dbReference type="Rhea" id="RHEA-COMP:12144"/>
        <dbReference type="ChEBI" id="CHEBI:57856"/>
        <dbReference type="ChEBI" id="CHEBI:59789"/>
        <dbReference type="ChEBI" id="CHEBI:90596"/>
        <dbReference type="ChEBI" id="CHEBI:90598"/>
        <dbReference type="EC" id="2.1.1.77"/>
    </reaction>
</comment>
<evidence type="ECO:0000256" key="2">
    <source>
        <dbReference type="ARBA" id="ARBA00005369"/>
    </source>
</evidence>
<keyword evidence="3 7" id="KW-0963">Cytoplasm</keyword>
<protein>
    <recommendedName>
        <fullName evidence="7">Protein-L-isoaspartate O-methyltransferase</fullName>
        <ecNumber evidence="7">2.1.1.77</ecNumber>
    </recommendedName>
    <alternativeName>
        <fullName evidence="7">L-isoaspartyl protein carboxyl methyltransferase</fullName>
    </alternativeName>
    <alternativeName>
        <fullName evidence="7">Protein L-isoaspartyl methyltransferase</fullName>
    </alternativeName>
    <alternativeName>
        <fullName evidence="7">Protein-beta-aspartate methyltransferase</fullName>
        <shortName evidence="7">PIMT</shortName>
    </alternativeName>
</protein>
<dbReference type="HAMAP" id="MF_00090">
    <property type="entry name" value="PIMT"/>
    <property type="match status" value="1"/>
</dbReference>
<evidence type="ECO:0000313" key="8">
    <source>
        <dbReference type="EMBL" id="SMF74524.1"/>
    </source>
</evidence>
<dbReference type="EC" id="2.1.1.77" evidence="7"/>
<dbReference type="SUPFAM" id="SSF53335">
    <property type="entry name" value="S-adenosyl-L-methionine-dependent methyltransferases"/>
    <property type="match status" value="1"/>
</dbReference>
<dbReference type="GO" id="GO:0004719">
    <property type="term" value="F:protein-L-isoaspartate (D-aspartate) O-methyltransferase activity"/>
    <property type="evidence" value="ECO:0007669"/>
    <property type="project" value="UniProtKB-UniRule"/>
</dbReference>
<dbReference type="Gene3D" id="3.40.50.150">
    <property type="entry name" value="Vaccinia Virus protein VP39"/>
    <property type="match status" value="1"/>
</dbReference>
<dbReference type="Pfam" id="PF01135">
    <property type="entry name" value="PCMT"/>
    <property type="match status" value="1"/>
</dbReference>
<dbReference type="AlphaFoldDB" id="A0A1X7GVB8"/>
<dbReference type="GO" id="GO:0030091">
    <property type="term" value="P:protein repair"/>
    <property type="evidence" value="ECO:0007669"/>
    <property type="project" value="UniProtKB-UniRule"/>
</dbReference>
<dbReference type="OrthoDB" id="9810066at2"/>
<evidence type="ECO:0000256" key="6">
    <source>
        <dbReference type="ARBA" id="ARBA00022691"/>
    </source>
</evidence>
<proteinExistence type="inferred from homology"/>
<dbReference type="PANTHER" id="PTHR11579:SF0">
    <property type="entry name" value="PROTEIN-L-ISOASPARTATE(D-ASPARTATE) O-METHYLTRANSFERASE"/>
    <property type="match status" value="1"/>
</dbReference>
<dbReference type="STRING" id="941907.SAMN06295910_2257"/>
<dbReference type="FunFam" id="3.40.50.150:FF:000010">
    <property type="entry name" value="Protein-L-isoaspartate O-methyltransferase"/>
    <property type="match status" value="1"/>
</dbReference>
<keyword evidence="5 7" id="KW-0808">Transferase</keyword>
<evidence type="ECO:0000256" key="7">
    <source>
        <dbReference type="HAMAP-Rule" id="MF_00090"/>
    </source>
</evidence>
<evidence type="ECO:0000256" key="5">
    <source>
        <dbReference type="ARBA" id="ARBA00022679"/>
    </source>
</evidence>
<evidence type="ECO:0000313" key="9">
    <source>
        <dbReference type="Proteomes" id="UP000192934"/>
    </source>
</evidence>
<dbReference type="EMBL" id="LT840185">
    <property type="protein sequence ID" value="SMF74524.1"/>
    <property type="molecule type" value="Genomic_DNA"/>
</dbReference>
<dbReference type="RefSeq" id="WP_085218861.1">
    <property type="nucleotide sequence ID" value="NZ_LT840185.1"/>
</dbReference>
<dbReference type="PANTHER" id="PTHR11579">
    <property type="entry name" value="PROTEIN-L-ISOASPARTATE O-METHYLTRANSFERASE"/>
    <property type="match status" value="1"/>
</dbReference>
<reference evidence="9" key="1">
    <citation type="submission" date="2017-04" db="EMBL/GenBank/DDBJ databases">
        <authorList>
            <person name="Varghese N."/>
            <person name="Submissions S."/>
        </authorList>
    </citation>
    <scope>NUCLEOTIDE SEQUENCE [LARGE SCALE GENOMIC DNA]</scope>
    <source>
        <strain evidence="9">Dd16</strain>
    </source>
</reference>
<accession>A0A1X7GVB8</accession>
<dbReference type="GO" id="GO:0032259">
    <property type="term" value="P:methylation"/>
    <property type="evidence" value="ECO:0007669"/>
    <property type="project" value="UniProtKB-KW"/>
</dbReference>
<evidence type="ECO:0000256" key="3">
    <source>
        <dbReference type="ARBA" id="ARBA00022490"/>
    </source>
</evidence>
<keyword evidence="4 7" id="KW-0489">Methyltransferase</keyword>
<keyword evidence="6 7" id="KW-0949">S-adenosyl-L-methionine</keyword>
<dbReference type="NCBIfam" id="NF001453">
    <property type="entry name" value="PRK00312.1"/>
    <property type="match status" value="1"/>
</dbReference>
<dbReference type="CDD" id="cd02440">
    <property type="entry name" value="AdoMet_MTases"/>
    <property type="match status" value="1"/>
</dbReference>
<dbReference type="NCBIfam" id="TIGR00080">
    <property type="entry name" value="pimt"/>
    <property type="match status" value="1"/>
</dbReference>